<evidence type="ECO:0000313" key="5">
    <source>
        <dbReference type="EMBL" id="MBF4160266.1"/>
    </source>
</evidence>
<comment type="similarity">
    <text evidence="1">Belongs to the D-alanine--D-alanine ligase family.</text>
</comment>
<dbReference type="GO" id="GO:0046872">
    <property type="term" value="F:metal ion binding"/>
    <property type="evidence" value="ECO:0007669"/>
    <property type="project" value="InterPro"/>
</dbReference>
<keyword evidence="6" id="KW-1185">Reference proteome</keyword>
<keyword evidence="2 5" id="KW-0436">Ligase</keyword>
<dbReference type="GO" id="GO:0005524">
    <property type="term" value="F:ATP binding"/>
    <property type="evidence" value="ECO:0007669"/>
    <property type="project" value="UniProtKB-UniRule"/>
</dbReference>
<dbReference type="InterPro" id="IPR013815">
    <property type="entry name" value="ATP_grasp_subdomain_1"/>
</dbReference>
<comment type="caution">
    <text evidence="5">The sequence shown here is derived from an EMBL/GenBank/DDBJ whole genome shotgun (WGS) entry which is preliminary data.</text>
</comment>
<dbReference type="Pfam" id="PF07478">
    <property type="entry name" value="Dala_Dala_lig_C"/>
    <property type="match status" value="1"/>
</dbReference>
<proteinExistence type="inferred from homology"/>
<name>A0A930Y5V1_9ACTN</name>
<dbReference type="GO" id="GO:0008716">
    <property type="term" value="F:D-alanine-D-alanine ligase activity"/>
    <property type="evidence" value="ECO:0007669"/>
    <property type="project" value="InterPro"/>
</dbReference>
<dbReference type="EMBL" id="JADIVZ010000001">
    <property type="protein sequence ID" value="MBF4160266.1"/>
    <property type="molecule type" value="Genomic_DNA"/>
</dbReference>
<dbReference type="PROSITE" id="PS50975">
    <property type="entry name" value="ATP_GRASP"/>
    <property type="match status" value="1"/>
</dbReference>
<evidence type="ECO:0000313" key="6">
    <source>
        <dbReference type="Proteomes" id="UP000656804"/>
    </source>
</evidence>
<dbReference type="InterPro" id="IPR011095">
    <property type="entry name" value="Dala_Dala_lig_C"/>
</dbReference>
<dbReference type="Proteomes" id="UP000656804">
    <property type="component" value="Unassembled WGS sequence"/>
</dbReference>
<accession>A0A930Y5V1</accession>
<keyword evidence="3" id="KW-0067">ATP-binding</keyword>
<evidence type="ECO:0000259" key="4">
    <source>
        <dbReference type="PROSITE" id="PS50975"/>
    </source>
</evidence>
<protein>
    <submittedName>
        <fullName evidence="5">D-alanine--D-alanine ligase</fullName>
    </submittedName>
</protein>
<dbReference type="PANTHER" id="PTHR23132">
    <property type="entry name" value="D-ALANINE--D-ALANINE LIGASE"/>
    <property type="match status" value="1"/>
</dbReference>
<evidence type="ECO:0000256" key="1">
    <source>
        <dbReference type="ARBA" id="ARBA00010871"/>
    </source>
</evidence>
<dbReference type="AlphaFoldDB" id="A0A930Y5V1"/>
<reference evidence="5" key="1">
    <citation type="submission" date="2020-11" db="EMBL/GenBank/DDBJ databases">
        <title>Nocardioides sp. CBS4Y-1, whole genome shotgun sequence.</title>
        <authorList>
            <person name="Tuo L."/>
        </authorList>
    </citation>
    <scope>NUCLEOTIDE SEQUENCE</scope>
    <source>
        <strain evidence="5">CBS4Y-1</strain>
    </source>
</reference>
<dbReference type="RefSeq" id="WP_194502198.1">
    <property type="nucleotide sequence ID" value="NZ_JADIVZ010000001.1"/>
</dbReference>
<dbReference type="SUPFAM" id="SSF56059">
    <property type="entry name" value="Glutathione synthetase ATP-binding domain-like"/>
    <property type="match status" value="1"/>
</dbReference>
<feature type="domain" description="ATP-grasp" evidence="4">
    <location>
        <begin position="134"/>
        <end position="349"/>
    </location>
</feature>
<sequence>MIRGSRSAPRTVLHIAGSPTSHAFADLSRLYARAALATLRERTPHRHEVIWVDPDGSWRPVADLEPGTLAVAPQLSLLEGLAHVADLAPDAALPQLFCRAGMTTVRAVLEAIGVPIVGNDAVTMSLGADKDRARALVAAEGVAVPEATLLRPGDEAVPGTAMSPVVVKPADADNSDGVTLVRSGGDLAGAVARARRHATGHAGARVLVERYVPLGREVRCGVLEIDGELVTLPLEEYAVDETSKPVRDRADKLRGSGADLALVAKDAEHAWVVDPADPVTAPVHAAALACYRALGCRHYGLFDFRVDPEGRPWFLEAGLYCSFSPSSVLVVMAAAAGIGLATQFEAALTAALGPRHRSRPHSPRLRSSP</sequence>
<dbReference type="Gene3D" id="3.30.1490.20">
    <property type="entry name" value="ATP-grasp fold, A domain"/>
    <property type="match status" value="1"/>
</dbReference>
<dbReference type="PANTHER" id="PTHR23132:SF23">
    <property type="entry name" value="D-ALANINE--D-ALANINE LIGASE B"/>
    <property type="match status" value="1"/>
</dbReference>
<dbReference type="Gene3D" id="3.30.470.20">
    <property type="entry name" value="ATP-grasp fold, B domain"/>
    <property type="match status" value="1"/>
</dbReference>
<gene>
    <name evidence="5" type="ORF">ISG29_01085</name>
</gene>
<keyword evidence="3" id="KW-0547">Nucleotide-binding</keyword>
<dbReference type="Gene3D" id="3.40.50.20">
    <property type="match status" value="1"/>
</dbReference>
<evidence type="ECO:0000256" key="3">
    <source>
        <dbReference type="PROSITE-ProRule" id="PRU00409"/>
    </source>
</evidence>
<evidence type="ECO:0000256" key="2">
    <source>
        <dbReference type="ARBA" id="ARBA00022598"/>
    </source>
</evidence>
<organism evidence="5 6">
    <name type="scientific">Nocardioides acrostichi</name>
    <dbReference type="NCBI Taxonomy" id="2784339"/>
    <lineage>
        <taxon>Bacteria</taxon>
        <taxon>Bacillati</taxon>
        <taxon>Actinomycetota</taxon>
        <taxon>Actinomycetes</taxon>
        <taxon>Propionibacteriales</taxon>
        <taxon>Nocardioidaceae</taxon>
        <taxon>Nocardioides</taxon>
    </lineage>
</organism>
<dbReference type="InterPro" id="IPR011761">
    <property type="entry name" value="ATP-grasp"/>
</dbReference>